<dbReference type="Gene3D" id="2.40.30.170">
    <property type="match status" value="1"/>
</dbReference>
<name>A0A5Q0BQC9_9GAMM</name>
<dbReference type="SUPFAM" id="SSF111369">
    <property type="entry name" value="HlyD-like secretion proteins"/>
    <property type="match status" value="1"/>
</dbReference>
<sequence length="324" mass="35413">MKLKNSILPTVAVLGFLFACIVAARSQRAAPVAQPLTLPAQAPYTAYLGGSGIIEASTDNIGIGTSLPGIVRKVHVRVGDRVKTGSVLFELDGREYRSALDVKRAKLLQAQAAVSEAKASLQDYRTQFALMQNVKDNRAISMDEFEKRRNAERLATAKLESAIAAVTAADADVKAAETDVERLSVRATSDGEILQVNVHPGEYAATGTLATPLVRLGNLDDLHIRADIDENDAWRFRPGSKATAYLRGNRDIKIDLEFVRVEPYITPKTSLTGSSSERVDTRVLQVIFKFERSRLPVYVGQQVDVFIETTETAGASLSQERLRQ</sequence>
<reference evidence="1 2" key="1">
    <citation type="submission" date="2019-09" db="EMBL/GenBank/DDBJ databases">
        <title>Ecophysiology of the spiral-shaped methanotroph Methylospira mobilis as revealed by the complete genome sequence.</title>
        <authorList>
            <person name="Oshkin I.Y."/>
            <person name="Dedysh S.N."/>
            <person name="Miroshnikov K."/>
            <person name="Danilova O.V."/>
            <person name="Hakobyan A."/>
            <person name="Liesack W."/>
        </authorList>
    </citation>
    <scope>NUCLEOTIDE SEQUENCE [LARGE SCALE GENOMIC DNA]</scope>
    <source>
        <strain evidence="1 2">Shm1</strain>
    </source>
</reference>
<dbReference type="RefSeq" id="WP_153250254.1">
    <property type="nucleotide sequence ID" value="NZ_CP044205.1"/>
</dbReference>
<dbReference type="Proteomes" id="UP000325755">
    <property type="component" value="Chromosome"/>
</dbReference>
<organism evidence="1 2">
    <name type="scientific">Candidatus Methylospira mobilis</name>
    <dbReference type="NCBI Taxonomy" id="1808979"/>
    <lineage>
        <taxon>Bacteria</taxon>
        <taxon>Pseudomonadati</taxon>
        <taxon>Pseudomonadota</taxon>
        <taxon>Gammaproteobacteria</taxon>
        <taxon>Methylococcales</taxon>
        <taxon>Methylococcaceae</taxon>
        <taxon>Candidatus Methylospira</taxon>
    </lineage>
</organism>
<protein>
    <submittedName>
        <fullName evidence="1">Biotin/lipoyl-binding protein</fullName>
    </submittedName>
</protein>
<dbReference type="GO" id="GO:1990281">
    <property type="term" value="C:efflux pump complex"/>
    <property type="evidence" value="ECO:0007669"/>
    <property type="project" value="TreeGrafter"/>
</dbReference>
<keyword evidence="2" id="KW-1185">Reference proteome</keyword>
<dbReference type="PANTHER" id="PTHR30469:SF15">
    <property type="entry name" value="HLYD FAMILY OF SECRETION PROTEINS"/>
    <property type="match status" value="1"/>
</dbReference>
<proteinExistence type="predicted"/>
<dbReference type="Gene3D" id="1.10.287.470">
    <property type="entry name" value="Helix hairpin bin"/>
    <property type="match status" value="1"/>
</dbReference>
<dbReference type="Gene3D" id="2.40.50.100">
    <property type="match status" value="1"/>
</dbReference>
<dbReference type="PROSITE" id="PS51257">
    <property type="entry name" value="PROKAR_LIPOPROTEIN"/>
    <property type="match status" value="1"/>
</dbReference>
<dbReference type="PANTHER" id="PTHR30469">
    <property type="entry name" value="MULTIDRUG RESISTANCE PROTEIN MDTA"/>
    <property type="match status" value="1"/>
</dbReference>
<accession>A0A5Q0BQC9</accession>
<dbReference type="OrthoDB" id="9785187at2"/>
<gene>
    <name evidence="1" type="ORF">F6R98_17965</name>
</gene>
<dbReference type="InParanoid" id="A0A5Q0BQC9"/>
<dbReference type="KEGG" id="mmob:F6R98_17965"/>
<dbReference type="AlphaFoldDB" id="A0A5Q0BQC9"/>
<evidence type="ECO:0000313" key="1">
    <source>
        <dbReference type="EMBL" id="QFY44287.1"/>
    </source>
</evidence>
<evidence type="ECO:0000313" key="2">
    <source>
        <dbReference type="Proteomes" id="UP000325755"/>
    </source>
</evidence>
<dbReference type="GO" id="GO:0015562">
    <property type="term" value="F:efflux transmembrane transporter activity"/>
    <property type="evidence" value="ECO:0007669"/>
    <property type="project" value="TreeGrafter"/>
</dbReference>
<dbReference type="EMBL" id="CP044205">
    <property type="protein sequence ID" value="QFY44287.1"/>
    <property type="molecule type" value="Genomic_DNA"/>
</dbReference>